<proteinExistence type="predicted"/>
<keyword evidence="4" id="KW-1185">Reference proteome</keyword>
<reference evidence="3 4" key="1">
    <citation type="submission" date="2017-07" db="EMBL/GenBank/DDBJ databases">
        <title>Leptospira spp. isolated from tropical soils.</title>
        <authorList>
            <person name="Thibeaux R."/>
            <person name="Iraola G."/>
            <person name="Ferres I."/>
            <person name="Bierque E."/>
            <person name="Girault D."/>
            <person name="Soupe-Gilbert M.-E."/>
            <person name="Picardeau M."/>
            <person name="Goarant C."/>
        </authorList>
    </citation>
    <scope>NUCLEOTIDE SEQUENCE [LARGE SCALE GENOMIC DNA]</scope>
    <source>
        <strain evidence="3 4">FH2-B-A1</strain>
    </source>
</reference>
<accession>A0A2N0AMS4</accession>
<dbReference type="Proteomes" id="UP000232145">
    <property type="component" value="Unassembled WGS sequence"/>
</dbReference>
<evidence type="ECO:0000313" key="4">
    <source>
        <dbReference type="Proteomes" id="UP000232145"/>
    </source>
</evidence>
<dbReference type="SUPFAM" id="SSF53474">
    <property type="entry name" value="alpha/beta-Hydrolases"/>
    <property type="match status" value="1"/>
</dbReference>
<feature type="transmembrane region" description="Helical" evidence="1">
    <location>
        <begin position="20"/>
        <end position="40"/>
    </location>
</feature>
<organism evidence="3 4">
    <name type="scientific">Leptospira harrisiae</name>
    <dbReference type="NCBI Taxonomy" id="2023189"/>
    <lineage>
        <taxon>Bacteria</taxon>
        <taxon>Pseudomonadati</taxon>
        <taxon>Spirochaetota</taxon>
        <taxon>Spirochaetia</taxon>
        <taxon>Leptospirales</taxon>
        <taxon>Leptospiraceae</taxon>
        <taxon>Leptospira</taxon>
    </lineage>
</organism>
<gene>
    <name evidence="3" type="ORF">CH364_04960</name>
</gene>
<dbReference type="InterPro" id="IPR000073">
    <property type="entry name" value="AB_hydrolase_1"/>
</dbReference>
<keyword evidence="1" id="KW-1133">Transmembrane helix</keyword>
<dbReference type="Pfam" id="PF12697">
    <property type="entry name" value="Abhydrolase_6"/>
    <property type="match status" value="1"/>
</dbReference>
<evidence type="ECO:0000313" key="3">
    <source>
        <dbReference type="EMBL" id="PJZ85567.1"/>
    </source>
</evidence>
<keyword evidence="1" id="KW-0472">Membrane</keyword>
<keyword evidence="3" id="KW-0645">Protease</keyword>
<keyword evidence="1" id="KW-0812">Transmembrane</keyword>
<dbReference type="Gene3D" id="3.40.50.1820">
    <property type="entry name" value="alpha/beta hydrolase"/>
    <property type="match status" value="1"/>
</dbReference>
<dbReference type="GO" id="GO:0004177">
    <property type="term" value="F:aminopeptidase activity"/>
    <property type="evidence" value="ECO:0007669"/>
    <property type="project" value="UniProtKB-KW"/>
</dbReference>
<dbReference type="RefSeq" id="WP_100742462.1">
    <property type="nucleotide sequence ID" value="NZ_NPDW01000001.1"/>
</dbReference>
<name>A0A2N0AMS4_9LEPT</name>
<keyword evidence="3" id="KW-0031">Aminopeptidase</keyword>
<evidence type="ECO:0000259" key="2">
    <source>
        <dbReference type="Pfam" id="PF12697"/>
    </source>
</evidence>
<comment type="caution">
    <text evidence="3">The sequence shown here is derived from an EMBL/GenBank/DDBJ whole genome shotgun (WGS) entry which is preliminary data.</text>
</comment>
<evidence type="ECO:0000256" key="1">
    <source>
        <dbReference type="SAM" id="Phobius"/>
    </source>
</evidence>
<dbReference type="OrthoDB" id="9776685at2"/>
<dbReference type="EMBL" id="NPDX01000001">
    <property type="protein sequence ID" value="PJZ85567.1"/>
    <property type="molecule type" value="Genomic_DNA"/>
</dbReference>
<keyword evidence="3" id="KW-0378">Hydrolase</keyword>
<sequence length="334" mass="37828">MTKEKEMRQKTRPSLRFRRLGYLLVTVILLLLLTFAFGIWSASHQILFPEWKGITKDFSDCNSEGEKIWGKFCGNIRLTKSYRFQEVSIPSLNGYDLPGWLVPAHDNGILVQKGVILLVHGGGADRRELTRFLPFYLSQGFDVLSFDLSCHGEAPCRIPGLSFGNRESRDVLSAYLYLSQKYNHILMMGSSVGASSILISLPFLERVKGVILENPMLSFNRLILDAPESAALPSWMVRTLIELVTSRGKFDTLLSPENSLPLARNVPLLIIHSRKDSVVPYQHSISLAKLYSGPVQVWFPDLGSHGSVWEANQLEYETIVREFLRRNMNGKKVR</sequence>
<dbReference type="PANTHER" id="PTHR12277">
    <property type="entry name" value="ALPHA/BETA HYDROLASE DOMAIN-CONTAINING PROTEIN"/>
    <property type="match status" value="1"/>
</dbReference>
<dbReference type="AlphaFoldDB" id="A0A2N0AMS4"/>
<dbReference type="InterPro" id="IPR029058">
    <property type="entry name" value="AB_hydrolase_fold"/>
</dbReference>
<feature type="domain" description="AB hydrolase-1" evidence="2">
    <location>
        <begin position="116"/>
        <end position="242"/>
    </location>
</feature>
<protein>
    <submittedName>
        <fullName evidence="3">Dipeptidyl aminopeptidase</fullName>
    </submittedName>
</protein>